<keyword evidence="2" id="KW-1133">Transmembrane helix</keyword>
<comment type="similarity">
    <text evidence="1">Belongs to the UPF0177 family.</text>
</comment>
<reference evidence="4 5" key="1">
    <citation type="submission" date="2019-09" db="EMBL/GenBank/DDBJ databases">
        <title>Complete Genome Sequence of Lactobacillus nenjiangensis SH-Y15, isolated from sauerkraut.</title>
        <authorList>
            <person name="Yang H."/>
        </authorList>
    </citation>
    <scope>NUCLEOTIDE SEQUENCE [LARGE SCALE GENOMIC DNA]</scope>
    <source>
        <strain evidence="4 5">SH-Y15</strain>
    </source>
</reference>
<evidence type="ECO:0000313" key="4">
    <source>
        <dbReference type="EMBL" id="QER66944.1"/>
    </source>
</evidence>
<dbReference type="PANTHER" id="PTHR36435:SF1">
    <property type="entry name" value="CAAX AMINO TERMINAL PROTEASE FAMILY PROTEIN"/>
    <property type="match status" value="1"/>
</dbReference>
<evidence type="ECO:0000259" key="3">
    <source>
        <dbReference type="Pfam" id="PF02517"/>
    </source>
</evidence>
<keyword evidence="2" id="KW-0812">Transmembrane</keyword>
<dbReference type="Proteomes" id="UP000325295">
    <property type="component" value="Chromosome"/>
</dbReference>
<feature type="transmembrane region" description="Helical" evidence="2">
    <location>
        <begin position="12"/>
        <end position="30"/>
    </location>
</feature>
<keyword evidence="5" id="KW-1185">Reference proteome</keyword>
<dbReference type="KEGG" id="lnn:F0161_02995"/>
<dbReference type="EMBL" id="CP043939">
    <property type="protein sequence ID" value="QER66944.1"/>
    <property type="molecule type" value="Genomic_DNA"/>
</dbReference>
<keyword evidence="4" id="KW-0378">Hydrolase</keyword>
<feature type="transmembrane region" description="Helical" evidence="2">
    <location>
        <begin position="117"/>
        <end position="135"/>
    </location>
</feature>
<dbReference type="GO" id="GO:0008237">
    <property type="term" value="F:metallopeptidase activity"/>
    <property type="evidence" value="ECO:0007669"/>
    <property type="project" value="UniProtKB-KW"/>
</dbReference>
<organism evidence="4 5">
    <name type="scientific">Paucilactobacillus nenjiangensis</name>
    <dbReference type="NCBI Taxonomy" id="1296540"/>
    <lineage>
        <taxon>Bacteria</taxon>
        <taxon>Bacillati</taxon>
        <taxon>Bacillota</taxon>
        <taxon>Bacilli</taxon>
        <taxon>Lactobacillales</taxon>
        <taxon>Lactobacillaceae</taxon>
        <taxon>Paucilactobacillus</taxon>
    </lineage>
</organism>
<feature type="transmembrane region" description="Helical" evidence="2">
    <location>
        <begin position="212"/>
        <end position="231"/>
    </location>
</feature>
<keyword evidence="4" id="KW-0482">Metalloprotease</keyword>
<dbReference type="AlphaFoldDB" id="A0A5P1X226"/>
<keyword evidence="4" id="KW-0645">Protease</keyword>
<dbReference type="PANTHER" id="PTHR36435">
    <property type="entry name" value="SLR1288 PROTEIN"/>
    <property type="match status" value="1"/>
</dbReference>
<dbReference type="GO" id="GO:0080120">
    <property type="term" value="P:CAAX-box protein maturation"/>
    <property type="evidence" value="ECO:0007669"/>
    <property type="project" value="UniProtKB-ARBA"/>
</dbReference>
<evidence type="ECO:0000256" key="2">
    <source>
        <dbReference type="SAM" id="Phobius"/>
    </source>
</evidence>
<gene>
    <name evidence="4" type="ORF">F0161_02995</name>
</gene>
<feature type="domain" description="CAAX prenyl protease 2/Lysostaphin resistance protein A-like" evidence="3">
    <location>
        <begin position="126"/>
        <end position="217"/>
    </location>
</feature>
<dbReference type="GO" id="GO:0006508">
    <property type="term" value="P:proteolysis"/>
    <property type="evidence" value="ECO:0007669"/>
    <property type="project" value="UniProtKB-KW"/>
</dbReference>
<dbReference type="InterPro" id="IPR003675">
    <property type="entry name" value="Rce1/LyrA-like_dom"/>
</dbReference>
<evidence type="ECO:0000313" key="5">
    <source>
        <dbReference type="Proteomes" id="UP000325295"/>
    </source>
</evidence>
<dbReference type="Pfam" id="PF02517">
    <property type="entry name" value="Rce1-like"/>
    <property type="match status" value="1"/>
</dbReference>
<dbReference type="OrthoDB" id="2817162at2"/>
<dbReference type="RefSeq" id="WP_137601840.1">
    <property type="nucleotide sequence ID" value="NZ_BJEB01000020.1"/>
</dbReference>
<keyword evidence="2" id="KW-0472">Membrane</keyword>
<name>A0A5P1X226_9LACO</name>
<accession>A0A5P1X226</accession>
<feature type="transmembrane region" description="Helical" evidence="2">
    <location>
        <begin position="77"/>
        <end position="97"/>
    </location>
</feature>
<feature type="transmembrane region" description="Helical" evidence="2">
    <location>
        <begin position="36"/>
        <end position="57"/>
    </location>
</feature>
<dbReference type="InterPro" id="IPR052710">
    <property type="entry name" value="CAAX_protease"/>
</dbReference>
<dbReference type="GO" id="GO:0004175">
    <property type="term" value="F:endopeptidase activity"/>
    <property type="evidence" value="ECO:0007669"/>
    <property type="project" value="UniProtKB-ARBA"/>
</dbReference>
<feature type="transmembrane region" description="Helical" evidence="2">
    <location>
        <begin position="155"/>
        <end position="172"/>
    </location>
</feature>
<feature type="transmembrane region" description="Helical" evidence="2">
    <location>
        <begin position="184"/>
        <end position="200"/>
    </location>
</feature>
<evidence type="ECO:0000256" key="1">
    <source>
        <dbReference type="ARBA" id="ARBA00009067"/>
    </source>
</evidence>
<sequence>MNNGKMEISKAKTLVAFLIIPIELILGNVVKVIDDQLIRVIIVTLLFFTGFSLAIFLYHDVLKRDWKLFKEHIWRNLLTAIIGLVAAPVILYGTRFLTQMLFGATAGGASGDSTGTTTVRMALITAIASLAALMAPFTEEIIARHALFYQFKGRGAVTVLMFFFSAIFFGLIHWNNFNGNVVEMIPYMMMGAWFSLLYLYSKNIWVSITTHFLFDVMTPVASIFMLIITIIQH</sequence>
<proteinExistence type="inferred from homology"/>
<protein>
    <submittedName>
        <fullName evidence="4">CPBP family intramembrane metalloprotease</fullName>
    </submittedName>
</protein>